<dbReference type="Pfam" id="PF13602">
    <property type="entry name" value="ADH_zinc_N_2"/>
    <property type="match status" value="1"/>
</dbReference>
<evidence type="ECO:0000313" key="2">
    <source>
        <dbReference type="Proteomes" id="UP000812031"/>
    </source>
</evidence>
<reference evidence="1 2" key="1">
    <citation type="submission" date="2021-07" db="EMBL/GenBank/DDBJ databases">
        <title>Flavobacterium sp. nov. isolated from sediment on the Taihu Lake.</title>
        <authorList>
            <person name="Qu J.-H."/>
        </authorList>
    </citation>
    <scope>NUCLEOTIDE SEQUENCE [LARGE SCALE GENOMIC DNA]</scope>
    <source>
        <strain evidence="1 2">NAS39</strain>
    </source>
</reference>
<protein>
    <submittedName>
        <fullName evidence="1">Zinc-binding dehydrogenase</fullName>
    </submittedName>
</protein>
<keyword evidence="2" id="KW-1185">Reference proteome</keyword>
<dbReference type="EMBL" id="JAHWYN010000006">
    <property type="protein sequence ID" value="MBW4360605.1"/>
    <property type="molecule type" value="Genomic_DNA"/>
</dbReference>
<accession>A0ABS6XV95</accession>
<organism evidence="1 2">
    <name type="scientific">Flavobacterium taihuense</name>
    <dbReference type="NCBI Taxonomy" id="2857508"/>
    <lineage>
        <taxon>Bacteria</taxon>
        <taxon>Pseudomonadati</taxon>
        <taxon>Bacteroidota</taxon>
        <taxon>Flavobacteriia</taxon>
        <taxon>Flavobacteriales</taxon>
        <taxon>Flavobacteriaceae</taxon>
        <taxon>Flavobacterium</taxon>
    </lineage>
</organism>
<comment type="caution">
    <text evidence="1">The sequence shown here is derived from an EMBL/GenBank/DDBJ whole genome shotgun (WGS) entry which is preliminary data.</text>
</comment>
<sequence>MKEFILEIGADQFSDYEPQKFVKVVTNVDIVLDTLGIIIYDNSLKILKKGAQIITLPYPLTQENETNALGLKEYRIVVTSDGQNRKKIANLMSLKKLNPFMCFIFPFEEIDAAHIQLESKRTKAKVVKPFNINIHLQYTK</sequence>
<gene>
    <name evidence="1" type="ORF">KZH69_08925</name>
</gene>
<name>A0ABS6XV95_9FLAO</name>
<proteinExistence type="predicted"/>
<dbReference type="Proteomes" id="UP000812031">
    <property type="component" value="Unassembled WGS sequence"/>
</dbReference>
<evidence type="ECO:0000313" key="1">
    <source>
        <dbReference type="EMBL" id="MBW4360605.1"/>
    </source>
</evidence>